<feature type="region of interest" description="Disordered" evidence="1">
    <location>
        <begin position="51"/>
        <end position="74"/>
    </location>
</feature>
<protein>
    <submittedName>
        <fullName evidence="2">Uncharacterized protein</fullName>
    </submittedName>
</protein>
<keyword evidence="3" id="KW-1185">Reference proteome</keyword>
<proteinExistence type="predicted"/>
<dbReference type="AlphaFoldDB" id="A0A1Y2HMK0"/>
<evidence type="ECO:0000313" key="2">
    <source>
        <dbReference type="EMBL" id="ORZ35815.1"/>
    </source>
</evidence>
<accession>A0A1Y2HMK0</accession>
<gene>
    <name evidence="2" type="ORF">BCR44DRAFT_196646</name>
</gene>
<dbReference type="EMBL" id="MCFL01000020">
    <property type="protein sequence ID" value="ORZ35815.1"/>
    <property type="molecule type" value="Genomic_DNA"/>
</dbReference>
<comment type="caution">
    <text evidence="2">The sequence shown here is derived from an EMBL/GenBank/DDBJ whole genome shotgun (WGS) entry which is preliminary data.</text>
</comment>
<organism evidence="2 3">
    <name type="scientific">Catenaria anguillulae PL171</name>
    <dbReference type="NCBI Taxonomy" id="765915"/>
    <lineage>
        <taxon>Eukaryota</taxon>
        <taxon>Fungi</taxon>
        <taxon>Fungi incertae sedis</taxon>
        <taxon>Blastocladiomycota</taxon>
        <taxon>Blastocladiomycetes</taxon>
        <taxon>Blastocladiales</taxon>
        <taxon>Catenariaceae</taxon>
        <taxon>Catenaria</taxon>
    </lineage>
</organism>
<reference evidence="2 3" key="1">
    <citation type="submission" date="2016-07" db="EMBL/GenBank/DDBJ databases">
        <title>Pervasive Adenine N6-methylation of Active Genes in Fungi.</title>
        <authorList>
            <consortium name="DOE Joint Genome Institute"/>
            <person name="Mondo S.J."/>
            <person name="Dannebaum R.O."/>
            <person name="Kuo R.C."/>
            <person name="Labutti K."/>
            <person name="Haridas S."/>
            <person name="Kuo A."/>
            <person name="Salamov A."/>
            <person name="Ahrendt S.R."/>
            <person name="Lipzen A."/>
            <person name="Sullivan W."/>
            <person name="Andreopoulos W.B."/>
            <person name="Clum A."/>
            <person name="Lindquist E."/>
            <person name="Daum C."/>
            <person name="Ramamoorthy G.K."/>
            <person name="Gryganskyi A."/>
            <person name="Culley D."/>
            <person name="Magnuson J.K."/>
            <person name="James T.Y."/>
            <person name="O'Malley M.A."/>
            <person name="Stajich J.E."/>
            <person name="Spatafora J.W."/>
            <person name="Visel A."/>
            <person name="Grigoriev I.V."/>
        </authorList>
    </citation>
    <scope>NUCLEOTIDE SEQUENCE [LARGE SCALE GENOMIC DNA]</scope>
    <source>
        <strain evidence="2 3">PL171</strain>
    </source>
</reference>
<evidence type="ECO:0000256" key="1">
    <source>
        <dbReference type="SAM" id="MobiDB-lite"/>
    </source>
</evidence>
<sequence>MHHGLAAGWSLWRLRYDNQKASVVWVLPGVSGSTGGGQLTRTSRTIRRPSHVPNAVRCPPRLRRGSTPSTNPLPSVRIKATSAIAHEIGF</sequence>
<dbReference type="Proteomes" id="UP000193411">
    <property type="component" value="Unassembled WGS sequence"/>
</dbReference>
<name>A0A1Y2HMK0_9FUNG</name>
<evidence type="ECO:0000313" key="3">
    <source>
        <dbReference type="Proteomes" id="UP000193411"/>
    </source>
</evidence>